<comment type="similarity">
    <text evidence="1">Belongs to the peptidase A31 family.</text>
</comment>
<evidence type="ECO:0000313" key="6">
    <source>
        <dbReference type="Proteomes" id="UP000177905"/>
    </source>
</evidence>
<dbReference type="CDD" id="cd06067">
    <property type="entry name" value="H2MP_MemB-H2evol"/>
    <property type="match status" value="1"/>
</dbReference>
<dbReference type="GO" id="GO:0008047">
    <property type="term" value="F:enzyme activator activity"/>
    <property type="evidence" value="ECO:0007669"/>
    <property type="project" value="InterPro"/>
</dbReference>
<dbReference type="NCBIfam" id="TIGR00142">
    <property type="entry name" value="hycI"/>
    <property type="match status" value="1"/>
</dbReference>
<sequence>MSNLLTAEIKDLFSKSNKGLTLLITVGNDLRGDDGVGPYIYERTAEKGFLDSKPRFYLLNAFDKPENIIDEAVKLAPSKVIIIDAADFGGEAGEARIIEKENIPQTTLSTHTFPLPVIAKILEEDTGAEVFFLGIQPQNIELGNGLSDAVKKTAKEIISCMKSIY</sequence>
<dbReference type="PRINTS" id="PR00446">
    <property type="entry name" value="HYDRGNUPTAKE"/>
</dbReference>
<keyword evidence="3" id="KW-0064">Aspartyl protease</keyword>
<comment type="caution">
    <text evidence="5">The sequence shown here is derived from an EMBL/GenBank/DDBJ whole genome shotgun (WGS) entry which is preliminary data.</text>
</comment>
<keyword evidence="2" id="KW-0645">Protease</keyword>
<dbReference type="InterPro" id="IPR023430">
    <property type="entry name" value="Pept_HybD-like_dom_sf"/>
</dbReference>
<dbReference type="GO" id="GO:0004190">
    <property type="term" value="F:aspartic-type endopeptidase activity"/>
    <property type="evidence" value="ECO:0007669"/>
    <property type="project" value="UniProtKB-KW"/>
</dbReference>
<evidence type="ECO:0000256" key="1">
    <source>
        <dbReference type="ARBA" id="ARBA00006814"/>
    </source>
</evidence>
<evidence type="ECO:0000313" key="5">
    <source>
        <dbReference type="EMBL" id="OGC16716.1"/>
    </source>
</evidence>
<dbReference type="PANTHER" id="PTHR30302:SF1">
    <property type="entry name" value="HYDROGENASE 2 MATURATION PROTEASE"/>
    <property type="match status" value="1"/>
</dbReference>
<dbReference type="PANTHER" id="PTHR30302">
    <property type="entry name" value="HYDROGENASE 1 MATURATION PROTEASE"/>
    <property type="match status" value="1"/>
</dbReference>
<accession>A0A1F4S8G4</accession>
<reference evidence="5 6" key="1">
    <citation type="journal article" date="2016" name="Nat. Commun.">
        <title>Thousands of microbial genomes shed light on interconnected biogeochemical processes in an aquifer system.</title>
        <authorList>
            <person name="Anantharaman K."/>
            <person name="Brown C.T."/>
            <person name="Hug L.A."/>
            <person name="Sharon I."/>
            <person name="Castelle C.J."/>
            <person name="Probst A.J."/>
            <person name="Thomas B.C."/>
            <person name="Singh A."/>
            <person name="Wilkins M.J."/>
            <person name="Karaoz U."/>
            <person name="Brodie E.L."/>
            <person name="Williams K.H."/>
            <person name="Hubbard S.S."/>
            <person name="Banfield J.F."/>
        </authorList>
    </citation>
    <scope>NUCLEOTIDE SEQUENCE [LARGE SCALE GENOMIC DNA]</scope>
</reference>
<protein>
    <submittedName>
        <fullName evidence="5">Hydrogenase maturation peptidase HycI</fullName>
    </submittedName>
</protein>
<gene>
    <name evidence="5" type="ORF">A2290_09400</name>
</gene>
<evidence type="ECO:0000256" key="4">
    <source>
        <dbReference type="ARBA" id="ARBA00022801"/>
    </source>
</evidence>
<dbReference type="SUPFAM" id="SSF53163">
    <property type="entry name" value="HybD-like"/>
    <property type="match status" value="1"/>
</dbReference>
<dbReference type="Proteomes" id="UP000177905">
    <property type="component" value="Unassembled WGS sequence"/>
</dbReference>
<keyword evidence="4" id="KW-0378">Hydrolase</keyword>
<proteinExistence type="inferred from homology"/>
<evidence type="ECO:0000256" key="3">
    <source>
        <dbReference type="ARBA" id="ARBA00022750"/>
    </source>
</evidence>
<dbReference type="AlphaFoldDB" id="A0A1F4S8G4"/>
<name>A0A1F4S8G4_UNCSA</name>
<dbReference type="NCBIfam" id="TIGR00072">
    <property type="entry name" value="hydrog_prot"/>
    <property type="match status" value="1"/>
</dbReference>
<organism evidence="5 6">
    <name type="scientific">candidate division WOR-1 bacterium RIFOXYB2_FULL_36_35</name>
    <dbReference type="NCBI Taxonomy" id="1802578"/>
    <lineage>
        <taxon>Bacteria</taxon>
        <taxon>Bacillati</taxon>
        <taxon>Saganbacteria</taxon>
    </lineage>
</organism>
<dbReference type="Gene3D" id="3.40.50.1450">
    <property type="entry name" value="HybD-like"/>
    <property type="match status" value="1"/>
</dbReference>
<dbReference type="Pfam" id="PF01750">
    <property type="entry name" value="HycI"/>
    <property type="match status" value="1"/>
</dbReference>
<dbReference type="InterPro" id="IPR000671">
    <property type="entry name" value="Peptidase_A31"/>
</dbReference>
<dbReference type="InterPro" id="IPR004420">
    <property type="entry name" value="Pept_A31_hyd_mat_HycI"/>
</dbReference>
<dbReference type="EMBL" id="MEUA01000004">
    <property type="protein sequence ID" value="OGC16716.1"/>
    <property type="molecule type" value="Genomic_DNA"/>
</dbReference>
<evidence type="ECO:0000256" key="2">
    <source>
        <dbReference type="ARBA" id="ARBA00022670"/>
    </source>
</evidence>
<dbReference type="GO" id="GO:0016485">
    <property type="term" value="P:protein processing"/>
    <property type="evidence" value="ECO:0007669"/>
    <property type="project" value="TreeGrafter"/>
</dbReference>